<protein>
    <submittedName>
        <fullName evidence="1">Uncharacterized protein</fullName>
    </submittedName>
</protein>
<organism evidence="1 2">
    <name type="scientific">Bacillus cereus</name>
    <dbReference type="NCBI Taxonomy" id="1396"/>
    <lineage>
        <taxon>Bacteria</taxon>
        <taxon>Bacillati</taxon>
        <taxon>Bacillota</taxon>
        <taxon>Bacilli</taxon>
        <taxon>Bacillales</taxon>
        <taxon>Bacillaceae</taxon>
        <taxon>Bacillus</taxon>
        <taxon>Bacillus cereus group</taxon>
    </lineage>
</organism>
<proteinExistence type="predicted"/>
<accession>A0A2B1DLJ9</accession>
<gene>
    <name evidence="1" type="ORF">COA08_26325</name>
</gene>
<comment type="caution">
    <text evidence="1">The sequence shown here is derived from an EMBL/GenBank/DDBJ whole genome shotgun (WGS) entry which is preliminary data.</text>
</comment>
<name>A0A2B1DLJ9_BACCE</name>
<evidence type="ECO:0000313" key="2">
    <source>
        <dbReference type="Proteomes" id="UP000221438"/>
    </source>
</evidence>
<dbReference type="EMBL" id="NUJQ01000047">
    <property type="protein sequence ID" value="PGQ05424.1"/>
    <property type="molecule type" value="Genomic_DNA"/>
</dbReference>
<evidence type="ECO:0000313" key="1">
    <source>
        <dbReference type="EMBL" id="PGQ05424.1"/>
    </source>
</evidence>
<reference evidence="1 2" key="1">
    <citation type="submission" date="2017-09" db="EMBL/GenBank/DDBJ databases">
        <title>Large-scale bioinformatics analysis of Bacillus genomes uncovers conserved roles of natural products in bacterial physiology.</title>
        <authorList>
            <consortium name="Agbiome Team Llc"/>
            <person name="Bleich R.M."/>
            <person name="Grubbs K.J."/>
            <person name="Santa Maria K.C."/>
            <person name="Allen S.E."/>
            <person name="Farag S."/>
            <person name="Shank E.A."/>
            <person name="Bowers A."/>
        </authorList>
    </citation>
    <scope>NUCLEOTIDE SEQUENCE [LARGE SCALE GENOMIC DNA]</scope>
    <source>
        <strain evidence="1 2">AFS046104</strain>
    </source>
</reference>
<dbReference type="AlphaFoldDB" id="A0A2B1DLJ9"/>
<dbReference type="Proteomes" id="UP000221438">
    <property type="component" value="Unassembled WGS sequence"/>
</dbReference>
<sequence>MYLSKKVGKNFFLLINYEGGWRALFLMCNLFFSKTYLYFKKLKFDYLKAMYSKVDAHLKHSKPLPKMLLIRD</sequence>